<evidence type="ECO:0000313" key="1">
    <source>
        <dbReference type="EMBL" id="KAF9786715.1"/>
    </source>
</evidence>
<organism evidence="1 2">
    <name type="scientific">Thelephora terrestris</name>
    <dbReference type="NCBI Taxonomy" id="56493"/>
    <lineage>
        <taxon>Eukaryota</taxon>
        <taxon>Fungi</taxon>
        <taxon>Dikarya</taxon>
        <taxon>Basidiomycota</taxon>
        <taxon>Agaricomycotina</taxon>
        <taxon>Agaricomycetes</taxon>
        <taxon>Thelephorales</taxon>
        <taxon>Thelephoraceae</taxon>
        <taxon>Thelephora</taxon>
    </lineage>
</organism>
<sequence>MYPTSTGPNTLSQLLSDYCCPAGPHLDVPQTQYVAGQGLRPDPYQQMSVMFRKGGVCGVLVSDGLSNNLRDLENCDWRPFAHVPDWPGYGSWSRQFCTRNTHGSVTLSSLAHQVCKSINNFIREMEQHQGMHPTWRVGANTALDINNLLLVSLERTTLGSWMANIRVL</sequence>
<comment type="caution">
    <text evidence="1">The sequence shown here is derived from an EMBL/GenBank/DDBJ whole genome shotgun (WGS) entry which is preliminary data.</text>
</comment>
<protein>
    <submittedName>
        <fullName evidence="1">Uncharacterized protein</fullName>
    </submittedName>
</protein>
<gene>
    <name evidence="1" type="ORF">BJ322DRAFT_1019333</name>
</gene>
<dbReference type="EMBL" id="WIUZ02000005">
    <property type="protein sequence ID" value="KAF9786715.1"/>
    <property type="molecule type" value="Genomic_DNA"/>
</dbReference>
<accession>A0A9P6HII4</accession>
<dbReference type="Proteomes" id="UP000736335">
    <property type="component" value="Unassembled WGS sequence"/>
</dbReference>
<dbReference type="OrthoDB" id="2799313at2759"/>
<proteinExistence type="predicted"/>
<name>A0A9P6HII4_9AGAM</name>
<reference evidence="1" key="2">
    <citation type="submission" date="2020-11" db="EMBL/GenBank/DDBJ databases">
        <authorList>
            <consortium name="DOE Joint Genome Institute"/>
            <person name="Kuo A."/>
            <person name="Miyauchi S."/>
            <person name="Kiss E."/>
            <person name="Drula E."/>
            <person name="Kohler A."/>
            <person name="Sanchez-Garcia M."/>
            <person name="Andreopoulos B."/>
            <person name="Barry K.W."/>
            <person name="Bonito G."/>
            <person name="Buee M."/>
            <person name="Carver A."/>
            <person name="Chen C."/>
            <person name="Cichocki N."/>
            <person name="Clum A."/>
            <person name="Culley D."/>
            <person name="Crous P.W."/>
            <person name="Fauchery L."/>
            <person name="Girlanda M."/>
            <person name="Hayes R."/>
            <person name="Keri Z."/>
            <person name="Labutti K."/>
            <person name="Lipzen A."/>
            <person name="Lombard V."/>
            <person name="Magnuson J."/>
            <person name="Maillard F."/>
            <person name="Morin E."/>
            <person name="Murat C."/>
            <person name="Nolan M."/>
            <person name="Ohm R."/>
            <person name="Pangilinan J."/>
            <person name="Pereira M."/>
            <person name="Perotto S."/>
            <person name="Peter M."/>
            <person name="Riley R."/>
            <person name="Sitrit Y."/>
            <person name="Stielow B."/>
            <person name="Szollosi G."/>
            <person name="Zifcakova L."/>
            <person name="Stursova M."/>
            <person name="Spatafora J.W."/>
            <person name="Tedersoo L."/>
            <person name="Vaario L.-M."/>
            <person name="Yamada A."/>
            <person name="Yan M."/>
            <person name="Wang P."/>
            <person name="Xu J."/>
            <person name="Bruns T."/>
            <person name="Baldrian P."/>
            <person name="Vilgalys R."/>
            <person name="Henrissat B."/>
            <person name="Grigoriev I.V."/>
            <person name="Hibbett D."/>
            <person name="Nagy L.G."/>
            <person name="Martin F.M."/>
        </authorList>
    </citation>
    <scope>NUCLEOTIDE SEQUENCE</scope>
    <source>
        <strain evidence="1">UH-Tt-Lm1</strain>
    </source>
</reference>
<evidence type="ECO:0000313" key="2">
    <source>
        <dbReference type="Proteomes" id="UP000736335"/>
    </source>
</evidence>
<reference evidence="1" key="1">
    <citation type="journal article" date="2020" name="Nat. Commun.">
        <title>Large-scale genome sequencing of mycorrhizal fungi provides insights into the early evolution of symbiotic traits.</title>
        <authorList>
            <person name="Miyauchi S."/>
            <person name="Kiss E."/>
            <person name="Kuo A."/>
            <person name="Drula E."/>
            <person name="Kohler A."/>
            <person name="Sanchez-Garcia M."/>
            <person name="Morin E."/>
            <person name="Andreopoulos B."/>
            <person name="Barry K.W."/>
            <person name="Bonito G."/>
            <person name="Buee M."/>
            <person name="Carver A."/>
            <person name="Chen C."/>
            <person name="Cichocki N."/>
            <person name="Clum A."/>
            <person name="Culley D."/>
            <person name="Crous P.W."/>
            <person name="Fauchery L."/>
            <person name="Girlanda M."/>
            <person name="Hayes R.D."/>
            <person name="Keri Z."/>
            <person name="LaButti K."/>
            <person name="Lipzen A."/>
            <person name="Lombard V."/>
            <person name="Magnuson J."/>
            <person name="Maillard F."/>
            <person name="Murat C."/>
            <person name="Nolan M."/>
            <person name="Ohm R.A."/>
            <person name="Pangilinan J."/>
            <person name="Pereira M.F."/>
            <person name="Perotto S."/>
            <person name="Peter M."/>
            <person name="Pfister S."/>
            <person name="Riley R."/>
            <person name="Sitrit Y."/>
            <person name="Stielow J.B."/>
            <person name="Szollosi G."/>
            <person name="Zifcakova L."/>
            <person name="Stursova M."/>
            <person name="Spatafora J.W."/>
            <person name="Tedersoo L."/>
            <person name="Vaario L.M."/>
            <person name="Yamada A."/>
            <person name="Yan M."/>
            <person name="Wang P."/>
            <person name="Xu J."/>
            <person name="Bruns T."/>
            <person name="Baldrian P."/>
            <person name="Vilgalys R."/>
            <person name="Dunand C."/>
            <person name="Henrissat B."/>
            <person name="Grigoriev I.V."/>
            <person name="Hibbett D."/>
            <person name="Nagy L.G."/>
            <person name="Martin F.M."/>
        </authorList>
    </citation>
    <scope>NUCLEOTIDE SEQUENCE</scope>
    <source>
        <strain evidence="1">UH-Tt-Lm1</strain>
    </source>
</reference>
<dbReference type="AlphaFoldDB" id="A0A9P6HII4"/>
<keyword evidence="2" id="KW-1185">Reference proteome</keyword>